<keyword evidence="3" id="KW-1185">Reference proteome</keyword>
<accession>A0A804UM99</accession>
<dbReference type="EnsemblPlants" id="Zm00001eb420030_T001">
    <property type="protein sequence ID" value="Zm00001eb420030_P001"/>
    <property type="gene ID" value="Zm00001eb420030"/>
</dbReference>
<feature type="region of interest" description="Disordered" evidence="1">
    <location>
        <begin position="129"/>
        <end position="149"/>
    </location>
</feature>
<reference evidence="2" key="2">
    <citation type="submission" date="2019-07" db="EMBL/GenBank/DDBJ databases">
        <authorList>
            <person name="Seetharam A."/>
            <person name="Woodhouse M."/>
            <person name="Cannon E."/>
        </authorList>
    </citation>
    <scope>NUCLEOTIDE SEQUENCE [LARGE SCALE GENOMIC DNA]</scope>
    <source>
        <strain evidence="2">cv. B73</strain>
    </source>
</reference>
<dbReference type="Gramene" id="Zm00001eb420030_T001">
    <property type="protein sequence ID" value="Zm00001eb420030_P001"/>
    <property type="gene ID" value="Zm00001eb420030"/>
</dbReference>
<name>A0A804UM99_MAIZE</name>
<dbReference type="InParanoid" id="A0A804UM99"/>
<evidence type="ECO:0000313" key="2">
    <source>
        <dbReference type="EnsemblPlants" id="Zm00001eb420030_P001"/>
    </source>
</evidence>
<reference evidence="3" key="1">
    <citation type="journal article" date="2009" name="Science">
        <title>The B73 maize genome: complexity, diversity, and dynamics.</title>
        <authorList>
            <person name="Schnable P.S."/>
            <person name="Ware D."/>
            <person name="Fulton R.S."/>
            <person name="Stein J.C."/>
            <person name="Wei F."/>
            <person name="Pasternak S."/>
            <person name="Liang C."/>
            <person name="Zhang J."/>
            <person name="Fulton L."/>
            <person name="Graves T.A."/>
            <person name="Minx P."/>
            <person name="Reily A.D."/>
            <person name="Courtney L."/>
            <person name="Kruchowski S.S."/>
            <person name="Tomlinson C."/>
            <person name="Strong C."/>
            <person name="Delehaunty K."/>
            <person name="Fronick C."/>
            <person name="Courtney B."/>
            <person name="Rock S.M."/>
            <person name="Belter E."/>
            <person name="Du F."/>
            <person name="Kim K."/>
            <person name="Abbott R.M."/>
            <person name="Cotton M."/>
            <person name="Levy A."/>
            <person name="Marchetto P."/>
            <person name="Ochoa K."/>
            <person name="Jackson S.M."/>
            <person name="Gillam B."/>
            <person name="Chen W."/>
            <person name="Yan L."/>
            <person name="Higginbotham J."/>
            <person name="Cardenas M."/>
            <person name="Waligorski J."/>
            <person name="Applebaum E."/>
            <person name="Phelps L."/>
            <person name="Falcone J."/>
            <person name="Kanchi K."/>
            <person name="Thane T."/>
            <person name="Scimone A."/>
            <person name="Thane N."/>
            <person name="Henke J."/>
            <person name="Wang T."/>
            <person name="Ruppert J."/>
            <person name="Shah N."/>
            <person name="Rotter K."/>
            <person name="Hodges J."/>
            <person name="Ingenthron E."/>
            <person name="Cordes M."/>
            <person name="Kohlberg S."/>
            <person name="Sgro J."/>
            <person name="Delgado B."/>
            <person name="Mead K."/>
            <person name="Chinwalla A."/>
            <person name="Leonard S."/>
            <person name="Crouse K."/>
            <person name="Collura K."/>
            <person name="Kudrna D."/>
            <person name="Currie J."/>
            <person name="He R."/>
            <person name="Angelova A."/>
            <person name="Rajasekar S."/>
            <person name="Mueller T."/>
            <person name="Lomeli R."/>
            <person name="Scara G."/>
            <person name="Ko A."/>
            <person name="Delaney K."/>
            <person name="Wissotski M."/>
            <person name="Lopez G."/>
            <person name="Campos D."/>
            <person name="Braidotti M."/>
            <person name="Ashley E."/>
            <person name="Golser W."/>
            <person name="Kim H."/>
            <person name="Lee S."/>
            <person name="Lin J."/>
            <person name="Dujmic Z."/>
            <person name="Kim W."/>
            <person name="Talag J."/>
            <person name="Zuccolo A."/>
            <person name="Fan C."/>
            <person name="Sebastian A."/>
            <person name="Kramer M."/>
            <person name="Spiegel L."/>
            <person name="Nascimento L."/>
            <person name="Zutavern T."/>
            <person name="Miller B."/>
            <person name="Ambroise C."/>
            <person name="Muller S."/>
            <person name="Spooner W."/>
            <person name="Narechania A."/>
            <person name="Ren L."/>
            <person name="Wei S."/>
            <person name="Kumari S."/>
            <person name="Faga B."/>
            <person name="Levy M.J."/>
            <person name="McMahan L."/>
            <person name="Van Buren P."/>
            <person name="Vaughn M.W."/>
            <person name="Ying K."/>
            <person name="Yeh C.-T."/>
            <person name="Emrich S.J."/>
            <person name="Jia Y."/>
            <person name="Kalyanaraman A."/>
            <person name="Hsia A.-P."/>
            <person name="Barbazuk W.B."/>
            <person name="Baucom R.S."/>
            <person name="Brutnell T.P."/>
            <person name="Carpita N.C."/>
            <person name="Chaparro C."/>
            <person name="Chia J.-M."/>
            <person name="Deragon J.-M."/>
            <person name="Estill J.C."/>
            <person name="Fu Y."/>
            <person name="Jeddeloh J.A."/>
            <person name="Han Y."/>
            <person name="Lee H."/>
            <person name="Li P."/>
            <person name="Lisch D.R."/>
            <person name="Liu S."/>
            <person name="Liu Z."/>
            <person name="Nagel D.H."/>
            <person name="McCann M.C."/>
            <person name="SanMiguel P."/>
            <person name="Myers A.M."/>
            <person name="Nettleton D."/>
            <person name="Nguyen J."/>
            <person name="Penning B.W."/>
            <person name="Ponnala L."/>
            <person name="Schneider K.L."/>
            <person name="Schwartz D.C."/>
            <person name="Sharma A."/>
            <person name="Soderlund C."/>
            <person name="Springer N.M."/>
            <person name="Sun Q."/>
            <person name="Wang H."/>
            <person name="Waterman M."/>
            <person name="Westerman R."/>
            <person name="Wolfgruber T.K."/>
            <person name="Yang L."/>
            <person name="Yu Y."/>
            <person name="Zhang L."/>
            <person name="Zhou S."/>
            <person name="Zhu Q."/>
            <person name="Bennetzen J.L."/>
            <person name="Dawe R.K."/>
            <person name="Jiang J."/>
            <person name="Jiang N."/>
            <person name="Presting G.G."/>
            <person name="Wessler S.R."/>
            <person name="Aluru S."/>
            <person name="Martienssen R.A."/>
            <person name="Clifton S.W."/>
            <person name="McCombie W.R."/>
            <person name="Wing R.A."/>
            <person name="Wilson R.K."/>
        </authorList>
    </citation>
    <scope>NUCLEOTIDE SEQUENCE [LARGE SCALE GENOMIC DNA]</scope>
    <source>
        <strain evidence="3">cv. B73</strain>
    </source>
</reference>
<evidence type="ECO:0000313" key="3">
    <source>
        <dbReference type="Proteomes" id="UP000007305"/>
    </source>
</evidence>
<sequence length="149" mass="16056">MTAVRSARNLTEDLRRRGWGCAASTRATTRDEGSGDRTGGLLQRTACCAFCRTAGGHHDEQRGRGLAAGISGHPWEELAGGNARAVESALNRPTALCVMVYGWGEQGREGAELSFLLLRVEENRERPWRSRTPGWGQHAMGSAVGVHGV</sequence>
<dbReference type="AlphaFoldDB" id="A0A804UM99"/>
<proteinExistence type="predicted"/>
<evidence type="ECO:0000256" key="1">
    <source>
        <dbReference type="SAM" id="MobiDB-lite"/>
    </source>
</evidence>
<reference evidence="2" key="3">
    <citation type="submission" date="2021-05" db="UniProtKB">
        <authorList>
            <consortium name="EnsemblPlants"/>
        </authorList>
    </citation>
    <scope>IDENTIFICATION</scope>
    <source>
        <strain evidence="2">cv. B73</strain>
    </source>
</reference>
<dbReference type="Proteomes" id="UP000007305">
    <property type="component" value="Chromosome 10"/>
</dbReference>
<protein>
    <submittedName>
        <fullName evidence="2">Uncharacterized protein</fullName>
    </submittedName>
</protein>
<organism evidence="2 3">
    <name type="scientific">Zea mays</name>
    <name type="common">Maize</name>
    <dbReference type="NCBI Taxonomy" id="4577"/>
    <lineage>
        <taxon>Eukaryota</taxon>
        <taxon>Viridiplantae</taxon>
        <taxon>Streptophyta</taxon>
        <taxon>Embryophyta</taxon>
        <taxon>Tracheophyta</taxon>
        <taxon>Spermatophyta</taxon>
        <taxon>Magnoliopsida</taxon>
        <taxon>Liliopsida</taxon>
        <taxon>Poales</taxon>
        <taxon>Poaceae</taxon>
        <taxon>PACMAD clade</taxon>
        <taxon>Panicoideae</taxon>
        <taxon>Andropogonodae</taxon>
        <taxon>Andropogoneae</taxon>
        <taxon>Tripsacinae</taxon>
        <taxon>Zea</taxon>
    </lineage>
</organism>